<sequence>MKGFALACLMAAGLSACAAPPKAHDWHDLVNVGDAGMRARAYHDSGDYDRDVAAADAQAQGWIAARAKTASKPAIVLDIDETSLSNWPAMAADDFGYFPGGTCDVLPKGPCGAVAWEMSARAAAIAPTLALVKAAQAQGVAVFFVTGRHESERAATARNLAQAGYANWSGLSLKPDAMHVMTASAYKAPVRADIEAQGYTIIANIGDQPSDLAGGHAERAFLLPNPFYRVP</sequence>
<keyword evidence="2" id="KW-0325">Glycoprotein</keyword>
<evidence type="ECO:0000313" key="5">
    <source>
        <dbReference type="Proteomes" id="UP000032679"/>
    </source>
</evidence>
<dbReference type="PANTHER" id="PTHR31284">
    <property type="entry name" value="ACID PHOSPHATASE-LIKE PROTEIN"/>
    <property type="match status" value="1"/>
</dbReference>
<keyword evidence="1 3" id="KW-0732">Signal</keyword>
<reference evidence="4 5" key="1">
    <citation type="submission" date="2012-10" db="EMBL/GenBank/DDBJ databases">
        <title>Genome sequencing of Tanticharoenia sakaeratensis NBRC 103193.</title>
        <authorList>
            <person name="Azuma Y."/>
            <person name="Hadano H."/>
            <person name="Hirakawa H."/>
            <person name="Matsushita K."/>
        </authorList>
    </citation>
    <scope>NUCLEOTIDE SEQUENCE [LARGE SCALE GENOMIC DNA]</scope>
    <source>
        <strain evidence="4 5">NBRC 103193</strain>
    </source>
</reference>
<gene>
    <name evidence="4" type="ORF">Tasa_012_022</name>
</gene>
<dbReference type="STRING" id="1231623.Tasa_012_022"/>
<dbReference type="Proteomes" id="UP000032679">
    <property type="component" value="Unassembled WGS sequence"/>
</dbReference>
<evidence type="ECO:0000313" key="4">
    <source>
        <dbReference type="EMBL" id="GAN53846.1"/>
    </source>
</evidence>
<dbReference type="AlphaFoldDB" id="A0A0D6MK48"/>
<dbReference type="Pfam" id="PF03767">
    <property type="entry name" value="Acid_phosphat_B"/>
    <property type="match status" value="1"/>
</dbReference>
<feature type="signal peptide" evidence="3">
    <location>
        <begin position="1"/>
        <end position="18"/>
    </location>
</feature>
<dbReference type="InterPro" id="IPR014403">
    <property type="entry name" value="APS1/VSP"/>
</dbReference>
<name>A0A0D6MK48_9PROT</name>
<protein>
    <submittedName>
        <fullName evidence="4">Acid phosphatase</fullName>
    </submittedName>
</protein>
<dbReference type="InterPro" id="IPR023214">
    <property type="entry name" value="HAD_sf"/>
</dbReference>
<dbReference type="RefSeq" id="WP_048848219.1">
    <property type="nucleotide sequence ID" value="NZ_BALE01000012.1"/>
</dbReference>
<dbReference type="InterPro" id="IPR036412">
    <property type="entry name" value="HAD-like_sf"/>
</dbReference>
<organism evidence="4 5">
    <name type="scientific">Tanticharoenia sakaeratensis NBRC 103193</name>
    <dbReference type="NCBI Taxonomy" id="1231623"/>
    <lineage>
        <taxon>Bacteria</taxon>
        <taxon>Pseudomonadati</taxon>
        <taxon>Pseudomonadota</taxon>
        <taxon>Alphaproteobacteria</taxon>
        <taxon>Acetobacterales</taxon>
        <taxon>Acetobacteraceae</taxon>
        <taxon>Tanticharoenia</taxon>
    </lineage>
</organism>
<keyword evidence="5" id="KW-1185">Reference proteome</keyword>
<dbReference type="SUPFAM" id="SSF56784">
    <property type="entry name" value="HAD-like"/>
    <property type="match status" value="1"/>
</dbReference>
<accession>A0A0D6MK48</accession>
<dbReference type="PROSITE" id="PS51257">
    <property type="entry name" value="PROKAR_LIPOPROTEIN"/>
    <property type="match status" value="1"/>
</dbReference>
<comment type="caution">
    <text evidence="4">The sequence shown here is derived from an EMBL/GenBank/DDBJ whole genome shotgun (WGS) entry which is preliminary data.</text>
</comment>
<dbReference type="EMBL" id="BALE01000012">
    <property type="protein sequence ID" value="GAN53846.1"/>
    <property type="molecule type" value="Genomic_DNA"/>
</dbReference>
<dbReference type="InterPro" id="IPR005519">
    <property type="entry name" value="Acid_phosphat_B-like"/>
</dbReference>
<evidence type="ECO:0000256" key="3">
    <source>
        <dbReference type="SAM" id="SignalP"/>
    </source>
</evidence>
<dbReference type="PANTHER" id="PTHR31284:SF10">
    <property type="entry name" value="ACID PHOSPHATASE-LIKE PROTEIN"/>
    <property type="match status" value="1"/>
</dbReference>
<evidence type="ECO:0000256" key="1">
    <source>
        <dbReference type="ARBA" id="ARBA00022729"/>
    </source>
</evidence>
<proteinExistence type="predicted"/>
<evidence type="ECO:0000256" key="2">
    <source>
        <dbReference type="ARBA" id="ARBA00023180"/>
    </source>
</evidence>
<dbReference type="PIRSF" id="PIRSF002674">
    <property type="entry name" value="VSP"/>
    <property type="match status" value="1"/>
</dbReference>
<dbReference type="Gene3D" id="3.40.50.1000">
    <property type="entry name" value="HAD superfamily/HAD-like"/>
    <property type="match status" value="1"/>
</dbReference>
<feature type="chain" id="PRO_5002307907" evidence="3">
    <location>
        <begin position="19"/>
        <end position="231"/>
    </location>
</feature>